<proteinExistence type="inferred from homology"/>
<comment type="similarity">
    <text evidence="1">Belongs to the AHA1 family.</text>
</comment>
<evidence type="ECO:0000313" key="4">
    <source>
        <dbReference type="Proteomes" id="UP000658127"/>
    </source>
</evidence>
<organism evidence="3 4">
    <name type="scientific">Nocardia rhizosphaerihabitans</name>
    <dbReference type="NCBI Taxonomy" id="1691570"/>
    <lineage>
        <taxon>Bacteria</taxon>
        <taxon>Bacillati</taxon>
        <taxon>Actinomycetota</taxon>
        <taxon>Actinomycetes</taxon>
        <taxon>Mycobacteriales</taxon>
        <taxon>Nocardiaceae</taxon>
        <taxon>Nocardia</taxon>
    </lineage>
</organism>
<reference evidence="4" key="1">
    <citation type="journal article" date="2019" name="Int. J. Syst. Evol. Microbiol.">
        <title>The Global Catalogue of Microorganisms (GCM) 10K type strain sequencing project: providing services to taxonomists for standard genome sequencing and annotation.</title>
        <authorList>
            <consortium name="The Broad Institute Genomics Platform"/>
            <consortium name="The Broad Institute Genome Sequencing Center for Infectious Disease"/>
            <person name="Wu L."/>
            <person name="Ma J."/>
        </authorList>
    </citation>
    <scope>NUCLEOTIDE SEQUENCE [LARGE SCALE GENOMIC DNA]</scope>
    <source>
        <strain evidence="4">CGMCC 4.7329</strain>
    </source>
</reference>
<evidence type="ECO:0000313" key="3">
    <source>
        <dbReference type="EMBL" id="GGN96612.1"/>
    </source>
</evidence>
<protein>
    <recommendedName>
        <fullName evidence="2">Activator of Hsp90 ATPase homologue 1/2-like C-terminal domain-containing protein</fullName>
    </recommendedName>
</protein>
<dbReference type="SUPFAM" id="SSF55961">
    <property type="entry name" value="Bet v1-like"/>
    <property type="match status" value="1"/>
</dbReference>
<dbReference type="InterPro" id="IPR013538">
    <property type="entry name" value="ASHA1/2-like_C"/>
</dbReference>
<evidence type="ECO:0000256" key="1">
    <source>
        <dbReference type="ARBA" id="ARBA00006817"/>
    </source>
</evidence>
<comment type="caution">
    <text evidence="3">The sequence shown here is derived from an EMBL/GenBank/DDBJ whole genome shotgun (WGS) entry which is preliminary data.</text>
</comment>
<evidence type="ECO:0000259" key="2">
    <source>
        <dbReference type="Pfam" id="PF08327"/>
    </source>
</evidence>
<accession>A0ABQ2KZW7</accession>
<dbReference type="InterPro" id="IPR023393">
    <property type="entry name" value="START-like_dom_sf"/>
</dbReference>
<gene>
    <name evidence="3" type="ORF">GCM10011610_61640</name>
</gene>
<dbReference type="Proteomes" id="UP000658127">
    <property type="component" value="Unassembled WGS sequence"/>
</dbReference>
<sequence length="142" mass="15869">MTGFVATAQTEISASPQRVWDVLTDPEQIRRFMFGAEVRTDWQPGSPIVWQGEYEGKSYEDRGEILVVEPGRLLKVTHYSPLSGQDDLPENYHTLTYELVGDDTTTRLSLSQDNNATEAEASHARGMWTTHVEGIKAAAERG</sequence>
<feature type="domain" description="Activator of Hsp90 ATPase homologue 1/2-like C-terminal" evidence="2">
    <location>
        <begin position="14"/>
        <end position="139"/>
    </location>
</feature>
<dbReference type="EMBL" id="BMNE01000010">
    <property type="protein sequence ID" value="GGN96612.1"/>
    <property type="molecule type" value="Genomic_DNA"/>
</dbReference>
<dbReference type="RefSeq" id="WP_189034002.1">
    <property type="nucleotide sequence ID" value="NZ_BMNE01000010.1"/>
</dbReference>
<name>A0ABQ2KZW7_9NOCA</name>
<dbReference type="Pfam" id="PF08327">
    <property type="entry name" value="AHSA1"/>
    <property type="match status" value="1"/>
</dbReference>
<keyword evidence="4" id="KW-1185">Reference proteome</keyword>
<dbReference type="Gene3D" id="3.30.530.20">
    <property type="match status" value="1"/>
</dbReference>